<evidence type="ECO:0000313" key="3">
    <source>
        <dbReference type="Proteomes" id="UP001066276"/>
    </source>
</evidence>
<name>A0AAV7QXL3_PLEWA</name>
<evidence type="ECO:0000313" key="2">
    <source>
        <dbReference type="EMBL" id="KAJ1145141.1"/>
    </source>
</evidence>
<dbReference type="AlphaFoldDB" id="A0AAV7QXL3"/>
<accession>A0AAV7QXL3</accession>
<evidence type="ECO:0000256" key="1">
    <source>
        <dbReference type="SAM" id="MobiDB-lite"/>
    </source>
</evidence>
<gene>
    <name evidence="2" type="ORF">NDU88_011433</name>
</gene>
<dbReference type="Proteomes" id="UP001066276">
    <property type="component" value="Chromosome 6"/>
</dbReference>
<reference evidence="2" key="1">
    <citation type="journal article" date="2022" name="bioRxiv">
        <title>Sequencing and chromosome-scale assembly of the giantPleurodeles waltlgenome.</title>
        <authorList>
            <person name="Brown T."/>
            <person name="Elewa A."/>
            <person name="Iarovenko S."/>
            <person name="Subramanian E."/>
            <person name="Araus A.J."/>
            <person name="Petzold A."/>
            <person name="Susuki M."/>
            <person name="Suzuki K.-i.T."/>
            <person name="Hayashi T."/>
            <person name="Toyoda A."/>
            <person name="Oliveira C."/>
            <person name="Osipova E."/>
            <person name="Leigh N.D."/>
            <person name="Simon A."/>
            <person name="Yun M.H."/>
        </authorList>
    </citation>
    <scope>NUCLEOTIDE SEQUENCE</scope>
    <source>
        <strain evidence="2">20211129_DDA</strain>
        <tissue evidence="2">Liver</tissue>
    </source>
</reference>
<organism evidence="2 3">
    <name type="scientific">Pleurodeles waltl</name>
    <name type="common">Iberian ribbed newt</name>
    <dbReference type="NCBI Taxonomy" id="8319"/>
    <lineage>
        <taxon>Eukaryota</taxon>
        <taxon>Metazoa</taxon>
        <taxon>Chordata</taxon>
        <taxon>Craniata</taxon>
        <taxon>Vertebrata</taxon>
        <taxon>Euteleostomi</taxon>
        <taxon>Amphibia</taxon>
        <taxon>Batrachia</taxon>
        <taxon>Caudata</taxon>
        <taxon>Salamandroidea</taxon>
        <taxon>Salamandridae</taxon>
        <taxon>Pleurodelinae</taxon>
        <taxon>Pleurodeles</taxon>
    </lineage>
</organism>
<comment type="caution">
    <text evidence="2">The sequence shown here is derived from an EMBL/GenBank/DDBJ whole genome shotgun (WGS) entry which is preliminary data.</text>
</comment>
<feature type="compositionally biased region" description="Low complexity" evidence="1">
    <location>
        <begin position="30"/>
        <end position="41"/>
    </location>
</feature>
<feature type="compositionally biased region" description="Polar residues" evidence="1">
    <location>
        <begin position="52"/>
        <end position="64"/>
    </location>
</feature>
<protein>
    <submittedName>
        <fullName evidence="2">Uncharacterized protein</fullName>
    </submittedName>
</protein>
<dbReference type="EMBL" id="JANPWB010000010">
    <property type="protein sequence ID" value="KAJ1145141.1"/>
    <property type="molecule type" value="Genomic_DNA"/>
</dbReference>
<proteinExistence type="predicted"/>
<keyword evidence="3" id="KW-1185">Reference proteome</keyword>
<feature type="compositionally biased region" description="Polar residues" evidence="1">
    <location>
        <begin position="1"/>
        <end position="21"/>
    </location>
</feature>
<feature type="region of interest" description="Disordered" evidence="1">
    <location>
        <begin position="1"/>
        <end position="104"/>
    </location>
</feature>
<sequence length="104" mass="10986">MEPRSSTGSPARKTPASNLRSPPSVLRPQAPAHSQAAGAAATFHPDPGPTWHPSTTTEDNTPENGNPVIRIPVTSPVKKRTSHGREEKGVADKAGNPDIRVPKE</sequence>